<evidence type="ECO:0000313" key="11">
    <source>
        <dbReference type="Proteomes" id="UP000036951"/>
    </source>
</evidence>
<evidence type="ECO:0000256" key="7">
    <source>
        <dbReference type="ARBA" id="ARBA00023004"/>
    </source>
</evidence>
<organism evidence="10 11">
    <name type="scientific">Xylanibacter rarus</name>
    <dbReference type="NCBI Taxonomy" id="1676614"/>
    <lineage>
        <taxon>Bacteria</taxon>
        <taxon>Pseudomonadati</taxon>
        <taxon>Bacteroidota</taxon>
        <taxon>Bacteroidia</taxon>
        <taxon>Bacteroidales</taxon>
        <taxon>Prevotellaceae</taxon>
        <taxon>Xylanibacter</taxon>
    </lineage>
</organism>
<dbReference type="InterPro" id="IPR013542">
    <property type="entry name" value="QueG_DUF1730"/>
</dbReference>
<evidence type="ECO:0000256" key="6">
    <source>
        <dbReference type="ARBA" id="ARBA00023002"/>
    </source>
</evidence>
<dbReference type="PANTHER" id="PTHR30002">
    <property type="entry name" value="EPOXYQUEUOSINE REDUCTASE"/>
    <property type="match status" value="1"/>
</dbReference>
<dbReference type="PROSITE" id="PS51379">
    <property type="entry name" value="4FE4S_FER_2"/>
    <property type="match status" value="2"/>
</dbReference>
<dbReference type="AlphaFoldDB" id="A0A8E1URY8"/>
<evidence type="ECO:0000256" key="5">
    <source>
        <dbReference type="ARBA" id="ARBA00022785"/>
    </source>
</evidence>
<keyword evidence="2" id="KW-0963">Cytoplasm</keyword>
<dbReference type="GO" id="GO:0051539">
    <property type="term" value="F:4 iron, 4 sulfur cluster binding"/>
    <property type="evidence" value="ECO:0007669"/>
    <property type="project" value="UniProtKB-KW"/>
</dbReference>
<evidence type="ECO:0000256" key="8">
    <source>
        <dbReference type="ARBA" id="ARBA00023014"/>
    </source>
</evidence>
<dbReference type="GO" id="GO:0046872">
    <property type="term" value="F:metal ion binding"/>
    <property type="evidence" value="ECO:0007669"/>
    <property type="project" value="UniProtKB-KW"/>
</dbReference>
<feature type="domain" description="4Fe-4S ferredoxin-type" evidence="9">
    <location>
        <begin position="284"/>
        <end position="314"/>
    </location>
</feature>
<accession>A0A8E1URY8</accession>
<evidence type="ECO:0000256" key="2">
    <source>
        <dbReference type="ARBA" id="ARBA00022490"/>
    </source>
</evidence>
<evidence type="ECO:0000313" key="10">
    <source>
        <dbReference type="EMBL" id="KOO68603.1"/>
    </source>
</evidence>
<keyword evidence="3" id="KW-0819">tRNA processing</keyword>
<evidence type="ECO:0000256" key="4">
    <source>
        <dbReference type="ARBA" id="ARBA00022723"/>
    </source>
</evidence>
<evidence type="ECO:0000256" key="3">
    <source>
        <dbReference type="ARBA" id="ARBA00022694"/>
    </source>
</evidence>
<dbReference type="RefSeq" id="WP_053398288.1">
    <property type="nucleotide sequence ID" value="NZ_LFQU01000011.1"/>
</dbReference>
<name>A0A8E1URY8_9BACT</name>
<reference evidence="10 11" key="1">
    <citation type="submission" date="2015-06" db="EMBL/GenBank/DDBJ databases">
        <title>Prevotella sp. 109, sp. nov., a novel member of the family Prevotellaceae isolated from human faeces.</title>
        <authorList>
            <person name="Shkoporov A.N."/>
            <person name="Chaplin A.V."/>
            <person name="Kafarskaia L.I."/>
            <person name="Efimov B.A."/>
        </authorList>
    </citation>
    <scope>NUCLEOTIDE SEQUENCE [LARGE SCALE GENOMIC DNA]</scope>
    <source>
        <strain evidence="10 11">109</strain>
    </source>
</reference>
<keyword evidence="6" id="KW-0560">Oxidoreductase</keyword>
<dbReference type="SUPFAM" id="SSF46548">
    <property type="entry name" value="alpha-helical ferredoxin"/>
    <property type="match status" value="1"/>
</dbReference>
<comment type="caution">
    <text evidence="10">The sequence shown here is derived from an EMBL/GenBank/DDBJ whole genome shotgun (WGS) entry which is preliminary data.</text>
</comment>
<keyword evidence="1" id="KW-0004">4Fe-4S</keyword>
<keyword evidence="8" id="KW-0411">Iron-sulfur</keyword>
<dbReference type="OrthoDB" id="9784571at2"/>
<dbReference type="Pfam" id="PF08331">
    <property type="entry name" value="QueG_DUF1730"/>
    <property type="match status" value="1"/>
</dbReference>
<dbReference type="Gene3D" id="3.30.70.20">
    <property type="match status" value="1"/>
</dbReference>
<evidence type="ECO:0000256" key="1">
    <source>
        <dbReference type="ARBA" id="ARBA00022485"/>
    </source>
</evidence>
<dbReference type="EMBL" id="LFQU01000011">
    <property type="protein sequence ID" value="KOO68603.1"/>
    <property type="molecule type" value="Genomic_DNA"/>
</dbReference>
<feature type="domain" description="4Fe-4S ferredoxin-type" evidence="9">
    <location>
        <begin position="227"/>
        <end position="259"/>
    </location>
</feature>
<sequence length="376" mass="41858">MSLKLSSETIKAEARNLGFFACGIAKAEPVEAEEAARFAAWLGRKGHAGMDYMSANTDKRLNPQLLMPGVKSIVCVALSYAPSSRIPADEPQLAAYALGQDYHYIMKDKLRKLASTLGLTERTDNNATLAATLPKADKPCSANAASQSSLGSAPNNLPVHNQKSNQNFQFSILNSQIPTFRAFCDTAPVLERYWAMKAGLGWIGRNHQLIIPHAGSMFFLGELFVDAELEYDTPLPSRCGNCHACTDACPTGALHLTDDSRRTEFSSDRCLSYLTIENRDDIPQEYACKMDNCIYGCDRCQDACPWNRFAQGTTEEQLRPREELLNMTREKWTSLTVDDYRRLFKGSAVKRAKYDGLMRNIKAALQDNDNNNNDKI</sequence>
<dbReference type="GO" id="GO:0052693">
    <property type="term" value="F:epoxyqueuosine reductase activity"/>
    <property type="evidence" value="ECO:0007669"/>
    <property type="project" value="TreeGrafter"/>
</dbReference>
<gene>
    <name evidence="10" type="ORF">ACU52_07130</name>
</gene>
<evidence type="ECO:0000259" key="9">
    <source>
        <dbReference type="PROSITE" id="PS51379"/>
    </source>
</evidence>
<dbReference type="Proteomes" id="UP000036951">
    <property type="component" value="Unassembled WGS sequence"/>
</dbReference>
<dbReference type="InterPro" id="IPR017900">
    <property type="entry name" value="4Fe4S_Fe_S_CS"/>
</dbReference>
<keyword evidence="5" id="KW-0671">Queuosine biosynthesis</keyword>
<keyword evidence="4" id="KW-0479">Metal-binding</keyword>
<keyword evidence="11" id="KW-1185">Reference proteome</keyword>
<dbReference type="InterPro" id="IPR017896">
    <property type="entry name" value="4Fe4S_Fe-S-bd"/>
</dbReference>
<dbReference type="PROSITE" id="PS00198">
    <property type="entry name" value="4FE4S_FER_1"/>
    <property type="match status" value="1"/>
</dbReference>
<dbReference type="InterPro" id="IPR004453">
    <property type="entry name" value="QueG"/>
</dbReference>
<keyword evidence="7" id="KW-0408">Iron</keyword>
<dbReference type="Pfam" id="PF13484">
    <property type="entry name" value="Fer4_16"/>
    <property type="match status" value="1"/>
</dbReference>
<dbReference type="GO" id="GO:0008616">
    <property type="term" value="P:tRNA queuosine(34) biosynthetic process"/>
    <property type="evidence" value="ECO:0007669"/>
    <property type="project" value="UniProtKB-KW"/>
</dbReference>
<dbReference type="PANTHER" id="PTHR30002:SF4">
    <property type="entry name" value="EPOXYQUEUOSINE REDUCTASE"/>
    <property type="match status" value="1"/>
</dbReference>
<dbReference type="NCBIfam" id="TIGR00276">
    <property type="entry name" value="tRNA epoxyqueuosine(34) reductase QueG"/>
    <property type="match status" value="1"/>
</dbReference>
<protein>
    <submittedName>
        <fullName evidence="10">(Fe-S)-binding protein</fullName>
    </submittedName>
</protein>
<proteinExistence type="predicted"/>